<reference evidence="3" key="1">
    <citation type="submission" date="2011-07" db="EMBL/GenBank/DDBJ databases">
        <authorList>
            <consortium name="Caenorhabditis brenneri Sequencing and Analysis Consortium"/>
            <person name="Wilson R.K."/>
        </authorList>
    </citation>
    <scope>NUCLEOTIDE SEQUENCE [LARGE SCALE GENOMIC DNA]</scope>
    <source>
        <strain evidence="3">PB2801</strain>
    </source>
</reference>
<organism evidence="3">
    <name type="scientific">Caenorhabditis brenneri</name>
    <name type="common">Nematode worm</name>
    <dbReference type="NCBI Taxonomy" id="135651"/>
    <lineage>
        <taxon>Eukaryota</taxon>
        <taxon>Metazoa</taxon>
        <taxon>Ecdysozoa</taxon>
        <taxon>Nematoda</taxon>
        <taxon>Chromadorea</taxon>
        <taxon>Rhabditida</taxon>
        <taxon>Rhabditina</taxon>
        <taxon>Rhabditomorpha</taxon>
        <taxon>Rhabditoidea</taxon>
        <taxon>Rhabditidae</taxon>
        <taxon>Peloderinae</taxon>
        <taxon>Caenorhabditis</taxon>
    </lineage>
</organism>
<evidence type="ECO:0000313" key="3">
    <source>
        <dbReference type="Proteomes" id="UP000008068"/>
    </source>
</evidence>
<keyword evidence="3" id="KW-1185">Reference proteome</keyword>
<dbReference type="AlphaFoldDB" id="G0PML0"/>
<dbReference type="HOGENOM" id="CLU_1705787_0_0_1"/>
<dbReference type="EMBL" id="GL381425">
    <property type="protein sequence ID" value="EGT37819.1"/>
    <property type="molecule type" value="Genomic_DNA"/>
</dbReference>
<feature type="region of interest" description="Disordered" evidence="1">
    <location>
        <begin position="1"/>
        <end position="34"/>
    </location>
</feature>
<dbReference type="eggNOG" id="ENOG502S388">
    <property type="taxonomic scope" value="Eukaryota"/>
</dbReference>
<gene>
    <name evidence="2" type="ORF">CAEBREN_30325</name>
</gene>
<evidence type="ECO:0000313" key="2">
    <source>
        <dbReference type="EMBL" id="EGT37819.1"/>
    </source>
</evidence>
<name>G0PML0_CAEBE</name>
<feature type="compositionally biased region" description="Low complexity" evidence="1">
    <location>
        <begin position="11"/>
        <end position="34"/>
    </location>
</feature>
<sequence>MTQKAESQSQSYGNANANSWGSSAGSSSSNTQNQLQSGYQVNNQNRGLFNNQAITPFGSSSANNTSSNGNKGVIIQFQLRGYSNPSSALPNSQTCTCPSGYTCAFLKTPPRCYFAFTFIVSSPEAFDIPSPTSSIWIQMDNFHSLLKDNGVKTM</sequence>
<proteinExistence type="predicted"/>
<dbReference type="InParanoid" id="G0PML0"/>
<accession>G0PML0</accession>
<feature type="compositionally biased region" description="Polar residues" evidence="1">
    <location>
        <begin position="1"/>
        <end position="10"/>
    </location>
</feature>
<dbReference type="Proteomes" id="UP000008068">
    <property type="component" value="Unassembled WGS sequence"/>
</dbReference>
<protein>
    <submittedName>
        <fullName evidence="2">Uncharacterized protein</fullName>
    </submittedName>
</protein>
<evidence type="ECO:0000256" key="1">
    <source>
        <dbReference type="SAM" id="MobiDB-lite"/>
    </source>
</evidence>